<sequence>MVIFPLWLIHIILSFCFSLDQLTFPPSEFL</sequence>
<evidence type="ECO:0000313" key="1">
    <source>
        <dbReference type="EMBL" id="KNZ44392.1"/>
    </source>
</evidence>
<keyword evidence="2" id="KW-1185">Reference proteome</keyword>
<organism evidence="1 2">
    <name type="scientific">Puccinia sorghi</name>
    <dbReference type="NCBI Taxonomy" id="27349"/>
    <lineage>
        <taxon>Eukaryota</taxon>
        <taxon>Fungi</taxon>
        <taxon>Dikarya</taxon>
        <taxon>Basidiomycota</taxon>
        <taxon>Pucciniomycotina</taxon>
        <taxon>Pucciniomycetes</taxon>
        <taxon>Pucciniales</taxon>
        <taxon>Pucciniaceae</taxon>
        <taxon>Puccinia</taxon>
    </lineage>
</organism>
<gene>
    <name evidence="1" type="ORF">VP01_9206g1</name>
</gene>
<accession>A0A0L6U7X1</accession>
<dbReference type="AlphaFoldDB" id="A0A0L6U7X1"/>
<protein>
    <submittedName>
        <fullName evidence="1">Putative signal peptide protein</fullName>
    </submittedName>
</protein>
<dbReference type="Proteomes" id="UP000037035">
    <property type="component" value="Unassembled WGS sequence"/>
</dbReference>
<proteinExistence type="predicted"/>
<comment type="caution">
    <text evidence="1">The sequence shown here is derived from an EMBL/GenBank/DDBJ whole genome shotgun (WGS) entry which is preliminary data.</text>
</comment>
<evidence type="ECO:0000313" key="2">
    <source>
        <dbReference type="Proteomes" id="UP000037035"/>
    </source>
</evidence>
<name>A0A0L6U7X1_9BASI</name>
<dbReference type="VEuPathDB" id="FungiDB:VP01_9206g1"/>
<dbReference type="EMBL" id="LAVV01014834">
    <property type="protein sequence ID" value="KNZ44392.1"/>
    <property type="molecule type" value="Genomic_DNA"/>
</dbReference>
<reference evidence="1 2" key="1">
    <citation type="submission" date="2015-08" db="EMBL/GenBank/DDBJ databases">
        <title>Next Generation Sequencing and Analysis of the Genome of Puccinia sorghi L Schw, the Causal Agent of Maize Common Rust.</title>
        <authorList>
            <person name="Rochi L."/>
            <person name="Burguener G."/>
            <person name="Darino M."/>
            <person name="Turjanski A."/>
            <person name="Kreff E."/>
            <person name="Dieguez M.J."/>
            <person name="Sacco F."/>
        </authorList>
    </citation>
    <scope>NUCLEOTIDE SEQUENCE [LARGE SCALE GENOMIC DNA]</scope>
    <source>
        <strain evidence="1 2">RO10H11247</strain>
    </source>
</reference>